<evidence type="ECO:0000313" key="4">
    <source>
        <dbReference type="Proteomes" id="UP000185511"/>
    </source>
</evidence>
<sequence length="163" mass="18324">MLTASGITDDGRFHLRFERELGHPPAKVWRALTEIDELRRWFVDMLDYERTVFEPQAGAELLFVPRAEYQGMAVGHGVITEVDPPRLLEYTWGDETLRWELEPDSAGGSLLVFTTVFPDRADAAPNAAGWHVGLERLAARLDGLAADLSNLTELEDEYARLLA</sequence>
<dbReference type="Gene3D" id="3.30.530.20">
    <property type="match status" value="1"/>
</dbReference>
<dbReference type="Pfam" id="PF08327">
    <property type="entry name" value="AHSA1"/>
    <property type="match status" value="1"/>
</dbReference>
<organism evidence="3 4">
    <name type="scientific">Actinoalloteichus fjordicus</name>
    <dbReference type="NCBI Taxonomy" id="1612552"/>
    <lineage>
        <taxon>Bacteria</taxon>
        <taxon>Bacillati</taxon>
        <taxon>Actinomycetota</taxon>
        <taxon>Actinomycetes</taxon>
        <taxon>Pseudonocardiales</taxon>
        <taxon>Pseudonocardiaceae</taxon>
        <taxon>Actinoalloteichus</taxon>
    </lineage>
</organism>
<dbReference type="Proteomes" id="UP000185511">
    <property type="component" value="Chromosome"/>
</dbReference>
<reference evidence="4" key="1">
    <citation type="submission" date="2016-06" db="EMBL/GenBank/DDBJ databases">
        <title>Complete genome sequence of Actinoalloteichus fjordicus DSM 46855 (=ADI127-17), type strain of the new species Actinoalloteichus fjordicus.</title>
        <authorList>
            <person name="Ruckert C."/>
            <person name="Nouioui I."/>
            <person name="Willmese J."/>
            <person name="van Wezel G."/>
            <person name="Klenk H.-P."/>
            <person name="Kalinowski J."/>
            <person name="Zotchev S.B."/>
        </authorList>
    </citation>
    <scope>NUCLEOTIDE SEQUENCE [LARGE SCALE GENOMIC DNA]</scope>
    <source>
        <strain evidence="4">ADI127-7</strain>
    </source>
</reference>
<accession>A0AAC9LJ71</accession>
<keyword evidence="4" id="KW-1185">Reference proteome</keyword>
<name>A0AAC9LJ71_9PSEU</name>
<dbReference type="InterPro" id="IPR013538">
    <property type="entry name" value="ASHA1/2-like_C"/>
</dbReference>
<gene>
    <name evidence="3" type="ORF">UA74_28715</name>
</gene>
<comment type="similarity">
    <text evidence="1">Belongs to the AHA1 family.</text>
</comment>
<evidence type="ECO:0000256" key="1">
    <source>
        <dbReference type="ARBA" id="ARBA00006817"/>
    </source>
</evidence>
<protein>
    <recommendedName>
        <fullName evidence="2">Activator of Hsp90 ATPase homologue 1/2-like C-terminal domain-containing protein</fullName>
    </recommendedName>
</protein>
<dbReference type="AlphaFoldDB" id="A0AAC9LJ71"/>
<proteinExistence type="inferred from homology"/>
<feature type="domain" description="Activator of Hsp90 ATPase homologue 1/2-like C-terminal" evidence="2">
    <location>
        <begin position="23"/>
        <end position="141"/>
    </location>
</feature>
<evidence type="ECO:0000259" key="2">
    <source>
        <dbReference type="Pfam" id="PF08327"/>
    </source>
</evidence>
<evidence type="ECO:0000313" key="3">
    <source>
        <dbReference type="EMBL" id="APU17739.1"/>
    </source>
</evidence>
<dbReference type="InterPro" id="IPR023393">
    <property type="entry name" value="START-like_dom_sf"/>
</dbReference>
<dbReference type="EMBL" id="CP016076">
    <property type="protein sequence ID" value="APU17739.1"/>
    <property type="molecule type" value="Genomic_DNA"/>
</dbReference>
<dbReference type="SUPFAM" id="SSF55961">
    <property type="entry name" value="Bet v1-like"/>
    <property type="match status" value="1"/>
</dbReference>
<dbReference type="RefSeq" id="WP_075742996.1">
    <property type="nucleotide sequence ID" value="NZ_CP016076.1"/>
</dbReference>
<dbReference type="KEGG" id="acad:UA74_28715"/>